<feature type="chain" id="PRO_5046585048" evidence="4">
    <location>
        <begin position="31"/>
        <end position="430"/>
    </location>
</feature>
<proteinExistence type="inferred from homology"/>
<evidence type="ECO:0000313" key="5">
    <source>
        <dbReference type="EMBL" id="MCP8940318.1"/>
    </source>
</evidence>
<feature type="signal peptide" evidence="4">
    <location>
        <begin position="1"/>
        <end position="30"/>
    </location>
</feature>
<dbReference type="Pfam" id="PF13416">
    <property type="entry name" value="SBP_bac_8"/>
    <property type="match status" value="1"/>
</dbReference>
<comment type="similarity">
    <text evidence="2">Belongs to the bacterial solute-binding protein 1 family.</text>
</comment>
<evidence type="ECO:0000256" key="2">
    <source>
        <dbReference type="ARBA" id="ARBA00008520"/>
    </source>
</evidence>
<sequence length="430" mass="46622">MDITIDRRSLLKAGAGLAALGAMGAPSAFAQAETKLRMYWWGSKERADRTFAANKLYTDKNKNVSIEGETLGWNDYWTKLATQVSGRNAPDLIQMDYRYIFEYARRGALLNFDPYMGKVLQIEDFGKEATDAGRVDNKLFGVNLGMNSMVTLVNRSVLDQLGFKAPTTETTWAQFAEMAAEITKKANRPGFFGVSDASGYEPEFEAFCRQRGKALYTADGKLAFTAEDAGAWFDMWDKMRQAKACVPPDVQALYKNSIDTSPVTLGKSAIDFAHSNQLVGFQALNKEKVGIAPLPNAGAGGKPGQYLKPSMLWSVSAQSKNPEEAVKIVNFFVASPEGAAAIGLERGVPASAKIRAALLPELDALGKETVDYISLMSKHVGALPPPPPKGAGEIESVLRRVSEEIAFGKVKIAEGAKKLVAEADDILSRG</sequence>
<gene>
    <name evidence="5" type="ORF">NK718_17465</name>
</gene>
<evidence type="ECO:0000313" key="6">
    <source>
        <dbReference type="Proteomes" id="UP001205890"/>
    </source>
</evidence>
<dbReference type="RefSeq" id="WP_254744880.1">
    <property type="nucleotide sequence ID" value="NZ_JANCLU010000019.1"/>
</dbReference>
<comment type="subcellular location">
    <subcellularLocation>
        <location evidence="1">Periplasm</location>
    </subcellularLocation>
</comment>
<name>A0ABT1LGT4_9HYPH</name>
<dbReference type="InterPro" id="IPR050490">
    <property type="entry name" value="Bact_solute-bd_prot1"/>
</dbReference>
<reference evidence="5 6" key="1">
    <citation type="submission" date="2022-07" db="EMBL/GenBank/DDBJ databases">
        <authorList>
            <person name="Li W.-J."/>
            <person name="Deng Q.-Q."/>
        </authorList>
    </citation>
    <scope>NUCLEOTIDE SEQUENCE [LARGE SCALE GENOMIC DNA]</scope>
    <source>
        <strain evidence="5 6">SYSU M60028</strain>
    </source>
</reference>
<keyword evidence="4" id="KW-0732">Signal</keyword>
<dbReference type="Proteomes" id="UP001205890">
    <property type="component" value="Unassembled WGS sequence"/>
</dbReference>
<protein>
    <submittedName>
        <fullName evidence="5">Extracellular solute-binding protein</fullName>
    </submittedName>
</protein>
<evidence type="ECO:0000256" key="4">
    <source>
        <dbReference type="SAM" id="SignalP"/>
    </source>
</evidence>
<organism evidence="5 6">
    <name type="scientific">Alsobacter ponti</name>
    <dbReference type="NCBI Taxonomy" id="2962936"/>
    <lineage>
        <taxon>Bacteria</taxon>
        <taxon>Pseudomonadati</taxon>
        <taxon>Pseudomonadota</taxon>
        <taxon>Alphaproteobacteria</taxon>
        <taxon>Hyphomicrobiales</taxon>
        <taxon>Alsobacteraceae</taxon>
        <taxon>Alsobacter</taxon>
    </lineage>
</organism>
<dbReference type="Gene3D" id="3.40.190.10">
    <property type="entry name" value="Periplasmic binding protein-like II"/>
    <property type="match status" value="2"/>
</dbReference>
<keyword evidence="3" id="KW-0574">Periplasm</keyword>
<dbReference type="PANTHER" id="PTHR43649:SF11">
    <property type="entry name" value="ABC TRANSPORTER SUBSTRATE-BINDING PROTEIN YESO-RELATED"/>
    <property type="match status" value="1"/>
</dbReference>
<evidence type="ECO:0000256" key="3">
    <source>
        <dbReference type="ARBA" id="ARBA00022764"/>
    </source>
</evidence>
<accession>A0ABT1LGT4</accession>
<comment type="caution">
    <text evidence="5">The sequence shown here is derived from an EMBL/GenBank/DDBJ whole genome shotgun (WGS) entry which is preliminary data.</text>
</comment>
<dbReference type="InterPro" id="IPR006311">
    <property type="entry name" value="TAT_signal"/>
</dbReference>
<dbReference type="PANTHER" id="PTHR43649">
    <property type="entry name" value="ARABINOSE-BINDING PROTEIN-RELATED"/>
    <property type="match status" value="1"/>
</dbReference>
<dbReference type="PROSITE" id="PS51318">
    <property type="entry name" value="TAT"/>
    <property type="match status" value="1"/>
</dbReference>
<dbReference type="InterPro" id="IPR006059">
    <property type="entry name" value="SBP"/>
</dbReference>
<dbReference type="SUPFAM" id="SSF53850">
    <property type="entry name" value="Periplasmic binding protein-like II"/>
    <property type="match status" value="1"/>
</dbReference>
<evidence type="ECO:0000256" key="1">
    <source>
        <dbReference type="ARBA" id="ARBA00004418"/>
    </source>
</evidence>
<keyword evidence="6" id="KW-1185">Reference proteome</keyword>
<dbReference type="EMBL" id="JANCLU010000019">
    <property type="protein sequence ID" value="MCP8940318.1"/>
    <property type="molecule type" value="Genomic_DNA"/>
</dbReference>